<accession>A0A6M3IJ96</accession>
<proteinExistence type="predicted"/>
<dbReference type="SUPFAM" id="SSF56300">
    <property type="entry name" value="Metallo-dependent phosphatases"/>
    <property type="match status" value="1"/>
</dbReference>
<dbReference type="AlphaFoldDB" id="A0A6M3IJ96"/>
<sequence>MELIEWQVPANFNLFLFGDLHIGSTMYSKDGINKLVDMMLSVYKEVKPKNNFGLCHGDVIEGIMIDDPRFDPLVHKDFVTDQEDAVVDTLWPVRDKLVTILDGNHPRKLWRFGDITKRISSRLGVKYGTWSCRVSYLDHKHKLVFKHFATHGRKAISSTADDPMRRLVNMKLILKRHLRDLSGDCLLRSKGHTHRLFRIKPLKDLYLVDDGKKIKQAYTLAAPVELPIHPDRCWYVNTGSFLRLYGELGVSGYAEMAEYAPLEIGFAVVVVRNRQIRDVDLITV</sequence>
<dbReference type="InterPro" id="IPR029052">
    <property type="entry name" value="Metallo-depent_PP-like"/>
</dbReference>
<gene>
    <name evidence="1" type="ORF">MM415B01682_0015</name>
</gene>
<dbReference type="EMBL" id="MT141261">
    <property type="protein sequence ID" value="QJA57228.1"/>
    <property type="molecule type" value="Genomic_DNA"/>
</dbReference>
<evidence type="ECO:0008006" key="2">
    <source>
        <dbReference type="Google" id="ProtNLM"/>
    </source>
</evidence>
<reference evidence="1" key="1">
    <citation type="submission" date="2020-03" db="EMBL/GenBank/DDBJ databases">
        <title>The deep terrestrial virosphere.</title>
        <authorList>
            <person name="Holmfeldt K."/>
            <person name="Nilsson E."/>
            <person name="Simone D."/>
            <person name="Lopez-Fernandez M."/>
            <person name="Wu X."/>
            <person name="de Brujin I."/>
            <person name="Lundin D."/>
            <person name="Andersson A."/>
            <person name="Bertilsson S."/>
            <person name="Dopson M."/>
        </authorList>
    </citation>
    <scope>NUCLEOTIDE SEQUENCE</scope>
    <source>
        <strain evidence="1">MM415B01682</strain>
    </source>
</reference>
<protein>
    <recommendedName>
        <fullName evidence="2">Calcineurin-like phosphoesterase domain-containing protein</fullName>
    </recommendedName>
</protein>
<organism evidence="1">
    <name type="scientific">viral metagenome</name>
    <dbReference type="NCBI Taxonomy" id="1070528"/>
    <lineage>
        <taxon>unclassified sequences</taxon>
        <taxon>metagenomes</taxon>
        <taxon>organismal metagenomes</taxon>
    </lineage>
</organism>
<evidence type="ECO:0000313" key="1">
    <source>
        <dbReference type="EMBL" id="QJA57228.1"/>
    </source>
</evidence>
<name>A0A6M3IJ96_9ZZZZ</name>